<protein>
    <submittedName>
        <fullName evidence="2">Uncharacterized protein</fullName>
    </submittedName>
</protein>
<organism evidence="2">
    <name type="scientific">Arundo donax</name>
    <name type="common">Giant reed</name>
    <name type="synonym">Donax arundinaceus</name>
    <dbReference type="NCBI Taxonomy" id="35708"/>
    <lineage>
        <taxon>Eukaryota</taxon>
        <taxon>Viridiplantae</taxon>
        <taxon>Streptophyta</taxon>
        <taxon>Embryophyta</taxon>
        <taxon>Tracheophyta</taxon>
        <taxon>Spermatophyta</taxon>
        <taxon>Magnoliopsida</taxon>
        <taxon>Liliopsida</taxon>
        <taxon>Poales</taxon>
        <taxon>Poaceae</taxon>
        <taxon>PACMAD clade</taxon>
        <taxon>Arundinoideae</taxon>
        <taxon>Arundineae</taxon>
        <taxon>Arundo</taxon>
    </lineage>
</organism>
<name>A0A0A9DMZ7_ARUDO</name>
<evidence type="ECO:0000313" key="2">
    <source>
        <dbReference type="EMBL" id="JAD89156.1"/>
    </source>
</evidence>
<accession>A0A0A9DMZ7</accession>
<proteinExistence type="predicted"/>
<evidence type="ECO:0000256" key="1">
    <source>
        <dbReference type="SAM" id="MobiDB-lite"/>
    </source>
</evidence>
<reference evidence="2" key="2">
    <citation type="journal article" date="2015" name="Data Brief">
        <title>Shoot transcriptome of the giant reed, Arundo donax.</title>
        <authorList>
            <person name="Barrero R.A."/>
            <person name="Guerrero F.D."/>
            <person name="Moolhuijzen P."/>
            <person name="Goolsby J.A."/>
            <person name="Tidwell J."/>
            <person name="Bellgard S.E."/>
            <person name="Bellgard M.I."/>
        </authorList>
    </citation>
    <scope>NUCLEOTIDE SEQUENCE</scope>
    <source>
        <tissue evidence="2">Shoot tissue taken approximately 20 cm above the soil surface</tissue>
    </source>
</reference>
<sequence length="47" mass="4915">MSPPENFSSEGTGRKEPHSASSKFPSSEEIGSCTVISFVPSTNVPST</sequence>
<dbReference type="AlphaFoldDB" id="A0A0A9DMZ7"/>
<dbReference type="EMBL" id="GBRH01208739">
    <property type="protein sequence ID" value="JAD89156.1"/>
    <property type="molecule type" value="Transcribed_RNA"/>
</dbReference>
<feature type="region of interest" description="Disordered" evidence="1">
    <location>
        <begin position="1"/>
        <end position="32"/>
    </location>
</feature>
<feature type="compositionally biased region" description="Polar residues" evidence="1">
    <location>
        <begin position="1"/>
        <end position="11"/>
    </location>
</feature>
<reference evidence="2" key="1">
    <citation type="submission" date="2014-09" db="EMBL/GenBank/DDBJ databases">
        <authorList>
            <person name="Magalhaes I.L.F."/>
            <person name="Oliveira U."/>
            <person name="Santos F.R."/>
            <person name="Vidigal T.H.D.A."/>
            <person name="Brescovit A.D."/>
            <person name="Santos A.J."/>
        </authorList>
    </citation>
    <scope>NUCLEOTIDE SEQUENCE</scope>
    <source>
        <tissue evidence="2">Shoot tissue taken approximately 20 cm above the soil surface</tissue>
    </source>
</reference>